<comment type="caution">
    <text evidence="3">The sequence shown here is derived from an EMBL/GenBank/DDBJ whole genome shotgun (WGS) entry which is preliminary data.</text>
</comment>
<gene>
    <name evidence="3" type="ORF">O9K51_06789</name>
</gene>
<feature type="chain" id="PRO_5044306124" evidence="2">
    <location>
        <begin position="17"/>
        <end position="185"/>
    </location>
</feature>
<keyword evidence="4" id="KW-1185">Reference proteome</keyword>
<dbReference type="AlphaFoldDB" id="A0AB34FRN7"/>
<dbReference type="Proteomes" id="UP001163105">
    <property type="component" value="Unassembled WGS sequence"/>
</dbReference>
<feature type="compositionally biased region" description="Polar residues" evidence="1">
    <location>
        <begin position="37"/>
        <end position="57"/>
    </location>
</feature>
<evidence type="ECO:0000256" key="2">
    <source>
        <dbReference type="SAM" id="SignalP"/>
    </source>
</evidence>
<accession>A0AB34FRN7</accession>
<sequence length="185" mass="20188">MRSIFLSLFLAATASALPPSSYKGPLPGGVFTVGGSATQADVEPSSTPSNENATLSSLERRTDFSNSPVTCAYRERDFVAVEMFDKLYNKVKGLKGIPTIPTAPKECLVVAAELPYQVCVCNKEEQVKKLLGWGSVLDALTALRKKCPNDDPKLVTQGVIYHETKWQVRFGKQTDGKEGSVFRKI</sequence>
<evidence type="ECO:0000256" key="1">
    <source>
        <dbReference type="SAM" id="MobiDB-lite"/>
    </source>
</evidence>
<evidence type="ECO:0000313" key="4">
    <source>
        <dbReference type="Proteomes" id="UP001163105"/>
    </source>
</evidence>
<feature type="region of interest" description="Disordered" evidence="1">
    <location>
        <begin position="37"/>
        <end position="61"/>
    </location>
</feature>
<organism evidence="3 4">
    <name type="scientific">Purpureocillium lavendulum</name>
    <dbReference type="NCBI Taxonomy" id="1247861"/>
    <lineage>
        <taxon>Eukaryota</taxon>
        <taxon>Fungi</taxon>
        <taxon>Dikarya</taxon>
        <taxon>Ascomycota</taxon>
        <taxon>Pezizomycotina</taxon>
        <taxon>Sordariomycetes</taxon>
        <taxon>Hypocreomycetidae</taxon>
        <taxon>Hypocreales</taxon>
        <taxon>Ophiocordycipitaceae</taxon>
        <taxon>Purpureocillium</taxon>
    </lineage>
</organism>
<evidence type="ECO:0000313" key="3">
    <source>
        <dbReference type="EMBL" id="KAJ6440996.1"/>
    </source>
</evidence>
<feature type="signal peptide" evidence="2">
    <location>
        <begin position="1"/>
        <end position="16"/>
    </location>
</feature>
<dbReference type="EMBL" id="JAQHRD010000005">
    <property type="protein sequence ID" value="KAJ6440996.1"/>
    <property type="molecule type" value="Genomic_DNA"/>
</dbReference>
<proteinExistence type="predicted"/>
<keyword evidence="2" id="KW-0732">Signal</keyword>
<name>A0AB34FRN7_9HYPO</name>
<protein>
    <submittedName>
        <fullName evidence="3">Uncharacterized protein</fullName>
    </submittedName>
</protein>
<reference evidence="3" key="1">
    <citation type="submission" date="2023-01" db="EMBL/GenBank/DDBJ databases">
        <title>The growth and conidiation of Purpureocillium lavendulum are regulated by nitrogen source and histone H3K14 acetylation.</title>
        <authorList>
            <person name="Tang P."/>
            <person name="Han J."/>
            <person name="Zhang C."/>
            <person name="Tang P."/>
            <person name="Qi F."/>
            <person name="Zhang K."/>
            <person name="Liang L."/>
        </authorList>
    </citation>
    <scope>NUCLEOTIDE SEQUENCE</scope>
    <source>
        <strain evidence="3">YMF1.00683</strain>
    </source>
</reference>